<organism evidence="1 2">
    <name type="scientific">Formosa maritima</name>
    <dbReference type="NCBI Taxonomy" id="2592046"/>
    <lineage>
        <taxon>Bacteria</taxon>
        <taxon>Pseudomonadati</taxon>
        <taxon>Bacteroidota</taxon>
        <taxon>Flavobacteriia</taxon>
        <taxon>Flavobacteriales</taxon>
        <taxon>Flavobacteriaceae</taxon>
        <taxon>Formosa</taxon>
    </lineage>
</organism>
<dbReference type="Proteomes" id="UP000324550">
    <property type="component" value="Unassembled WGS sequence"/>
</dbReference>
<sequence>MNKIIYILILGILPISAFSQEISNKIILDSIIKEADLLYNYEKITWNSTDLAYSNKRIKENIGTYIVYHSNDTLFAVFADKEYKNQIAKYTFTKKNLKVPCSEDFEIKPIPEKISKIFEIKNVILNNLNSNSEKYSFSFQKGFNPNPVLIPEVNGFKLYIIIGTPNSNVIPFGNDYLFKTDKRGNIIYWRKFHKTLIATQTKGPNNEVVVSAIHSHLKMTPYISATDICTFRLYGFDLFGIEEFIVTSTALNKLFIYNAKQNSITETDL</sequence>
<dbReference type="EMBL" id="VSFC01000050">
    <property type="protein sequence ID" value="TYA53773.1"/>
    <property type="molecule type" value="Genomic_DNA"/>
</dbReference>
<dbReference type="OrthoDB" id="1075024at2"/>
<proteinExistence type="predicted"/>
<dbReference type="RefSeq" id="WP_148455544.1">
    <property type="nucleotide sequence ID" value="NZ_VSFC01000050.1"/>
</dbReference>
<keyword evidence="2" id="KW-1185">Reference proteome</keyword>
<protein>
    <submittedName>
        <fullName evidence="1">Uncharacterized protein</fullName>
    </submittedName>
</protein>
<reference evidence="1 2" key="1">
    <citation type="submission" date="2019-08" db="EMBL/GenBank/DDBJ databases">
        <title>Formosa sediminis sp. nov., isolated from marine sediment.</title>
        <authorList>
            <person name="Cao W.R."/>
        </authorList>
    </citation>
    <scope>NUCLEOTIDE SEQUENCE [LARGE SCALE GENOMIC DNA]</scope>
    <source>
        <strain evidence="1 2">1494</strain>
    </source>
</reference>
<comment type="caution">
    <text evidence="1">The sequence shown here is derived from an EMBL/GenBank/DDBJ whole genome shotgun (WGS) entry which is preliminary data.</text>
</comment>
<evidence type="ECO:0000313" key="1">
    <source>
        <dbReference type="EMBL" id="TYA53773.1"/>
    </source>
</evidence>
<dbReference type="AlphaFoldDB" id="A0A5D0G3P9"/>
<gene>
    <name evidence="1" type="ORF">FVF61_09140</name>
</gene>
<accession>A0A5D0G3P9</accession>
<evidence type="ECO:0000313" key="2">
    <source>
        <dbReference type="Proteomes" id="UP000324550"/>
    </source>
</evidence>
<name>A0A5D0G3P9_9FLAO</name>